<evidence type="ECO:0000313" key="11">
    <source>
        <dbReference type="Proteomes" id="UP000030380"/>
    </source>
</evidence>
<dbReference type="Proteomes" id="UP000030380">
    <property type="component" value="Unassembled WGS sequence"/>
</dbReference>
<dbReference type="PANTHER" id="PTHR30177:SF4">
    <property type="entry name" value="OSMOPROTECTANT IMPORT PERMEASE PROTEIN OSMW"/>
    <property type="match status" value="1"/>
</dbReference>
<comment type="similarity">
    <text evidence="7">In the N-terminal section; belongs to the binding-protein-dependent transport system permease family.</text>
</comment>
<evidence type="ECO:0000256" key="1">
    <source>
        <dbReference type="ARBA" id="ARBA00004651"/>
    </source>
</evidence>
<organism evidence="10 11">
    <name type="scientific">Chelonobacter oris</name>
    <dbReference type="NCBI Taxonomy" id="505317"/>
    <lineage>
        <taxon>Bacteria</taxon>
        <taxon>Pseudomonadati</taxon>
        <taxon>Pseudomonadota</taxon>
        <taxon>Gammaproteobacteria</taxon>
        <taxon>Pasteurellales</taxon>
        <taxon>Pasteurellaceae</taxon>
        <taxon>Chelonobacter</taxon>
    </lineage>
</organism>
<dbReference type="STRING" id="505317.OA57_05885"/>
<comment type="subcellular location">
    <subcellularLocation>
        <location evidence="1 8">Cell membrane</location>
        <topology evidence="1 8">Multi-pass membrane protein</topology>
    </subcellularLocation>
</comment>
<evidence type="ECO:0000256" key="8">
    <source>
        <dbReference type="RuleBase" id="RU363032"/>
    </source>
</evidence>
<feature type="transmembrane region" description="Helical" evidence="8">
    <location>
        <begin position="20"/>
        <end position="43"/>
    </location>
</feature>
<feature type="transmembrane region" description="Helical" evidence="8">
    <location>
        <begin position="55"/>
        <end position="79"/>
    </location>
</feature>
<dbReference type="FunFam" id="1.10.3720.10:FF:000001">
    <property type="entry name" value="Glycine betaine ABC transporter, permease"/>
    <property type="match status" value="1"/>
</dbReference>
<evidence type="ECO:0000256" key="7">
    <source>
        <dbReference type="ARBA" id="ARBA00035652"/>
    </source>
</evidence>
<evidence type="ECO:0000256" key="6">
    <source>
        <dbReference type="ARBA" id="ARBA00035642"/>
    </source>
</evidence>
<dbReference type="InterPro" id="IPR058089">
    <property type="entry name" value="EgtUBC_SBD"/>
</dbReference>
<keyword evidence="2 8" id="KW-0813">Transport</keyword>
<feature type="transmembrane region" description="Helical" evidence="8">
    <location>
        <begin position="179"/>
        <end position="199"/>
    </location>
</feature>
<dbReference type="CDD" id="cd06261">
    <property type="entry name" value="TM_PBP2"/>
    <property type="match status" value="1"/>
</dbReference>
<keyword evidence="5 8" id="KW-0472">Membrane</keyword>
<dbReference type="InterPro" id="IPR051204">
    <property type="entry name" value="ABC_transp_perm/SBD"/>
</dbReference>
<dbReference type="Pfam" id="PF04069">
    <property type="entry name" value="OpuAC"/>
    <property type="match status" value="1"/>
</dbReference>
<dbReference type="PANTHER" id="PTHR30177">
    <property type="entry name" value="GLYCINE BETAINE/L-PROLINE TRANSPORT SYSTEM PERMEASE PROTEIN PROW"/>
    <property type="match status" value="1"/>
</dbReference>
<name>A0A0A3AS11_9PAST</name>
<keyword evidence="4 8" id="KW-1133">Transmembrane helix</keyword>
<evidence type="ECO:0000256" key="4">
    <source>
        <dbReference type="ARBA" id="ARBA00022989"/>
    </source>
</evidence>
<evidence type="ECO:0000259" key="9">
    <source>
        <dbReference type="PROSITE" id="PS50928"/>
    </source>
</evidence>
<evidence type="ECO:0000313" key="10">
    <source>
        <dbReference type="EMBL" id="KGQ70562.1"/>
    </source>
</evidence>
<dbReference type="SUPFAM" id="SSF161098">
    <property type="entry name" value="MetI-like"/>
    <property type="match status" value="1"/>
</dbReference>
<feature type="transmembrane region" description="Helical" evidence="8">
    <location>
        <begin position="211"/>
        <end position="230"/>
    </location>
</feature>
<dbReference type="GO" id="GO:0022857">
    <property type="term" value="F:transmembrane transporter activity"/>
    <property type="evidence" value="ECO:0007669"/>
    <property type="project" value="InterPro"/>
</dbReference>
<dbReference type="AlphaFoldDB" id="A0A0A3AS11"/>
<dbReference type="EMBL" id="JSUM01000010">
    <property type="protein sequence ID" value="KGQ70562.1"/>
    <property type="molecule type" value="Genomic_DNA"/>
</dbReference>
<dbReference type="PROSITE" id="PS50928">
    <property type="entry name" value="ABC_TM1"/>
    <property type="match status" value="1"/>
</dbReference>
<keyword evidence="11" id="KW-1185">Reference proteome</keyword>
<dbReference type="OrthoDB" id="9815258at2"/>
<evidence type="ECO:0000256" key="5">
    <source>
        <dbReference type="ARBA" id="ARBA00023136"/>
    </source>
</evidence>
<evidence type="ECO:0000256" key="2">
    <source>
        <dbReference type="ARBA" id="ARBA00022448"/>
    </source>
</evidence>
<feature type="domain" description="ABC transmembrane type-1" evidence="9">
    <location>
        <begin position="19"/>
        <end position="198"/>
    </location>
</feature>
<dbReference type="SUPFAM" id="SSF53850">
    <property type="entry name" value="Periplasmic binding protein-like II"/>
    <property type="match status" value="1"/>
</dbReference>
<dbReference type="InterPro" id="IPR000515">
    <property type="entry name" value="MetI-like"/>
</dbReference>
<comment type="caution">
    <text evidence="10">The sequence shown here is derived from an EMBL/GenBank/DDBJ whole genome shotgun (WGS) entry which is preliminary data.</text>
</comment>
<dbReference type="CDD" id="cd13610">
    <property type="entry name" value="PBP2_ChoS"/>
    <property type="match status" value="1"/>
</dbReference>
<dbReference type="GO" id="GO:0043190">
    <property type="term" value="C:ATP-binding cassette (ABC) transporter complex"/>
    <property type="evidence" value="ECO:0007669"/>
    <property type="project" value="InterPro"/>
</dbReference>
<proteinExistence type="inferred from homology"/>
<dbReference type="Gene3D" id="3.40.190.120">
    <property type="entry name" value="Osmoprotection protein (prox), domain 2"/>
    <property type="match status" value="1"/>
</dbReference>
<dbReference type="Gene3D" id="1.10.3720.10">
    <property type="entry name" value="MetI-like"/>
    <property type="match status" value="1"/>
</dbReference>
<protein>
    <submittedName>
        <fullName evidence="10">Glycine/betaine ABC transporter permease</fullName>
    </submittedName>
</protein>
<feature type="transmembrane region" description="Helical" evidence="8">
    <location>
        <begin position="131"/>
        <end position="159"/>
    </location>
</feature>
<dbReference type="InterPro" id="IPR007210">
    <property type="entry name" value="ABC_Gly_betaine_transp_sub-bd"/>
</dbReference>
<dbReference type="Gene3D" id="3.40.190.10">
    <property type="entry name" value="Periplasmic binding protein-like II"/>
    <property type="match status" value="1"/>
</dbReference>
<dbReference type="InterPro" id="IPR035906">
    <property type="entry name" value="MetI-like_sf"/>
</dbReference>
<gene>
    <name evidence="10" type="ORF">OA57_05885</name>
</gene>
<reference evidence="10 11" key="1">
    <citation type="submission" date="2014-11" db="EMBL/GenBank/DDBJ databases">
        <title>Draft genome sequence of Chelonobacter oris 1662T, associated with respiratory disease in Hermann's Tortoises.</title>
        <authorList>
            <person name="Kudirkiene E."/>
            <person name="Hansen M.J."/>
            <person name="Bojesen A.M."/>
        </authorList>
    </citation>
    <scope>NUCLEOTIDE SEQUENCE [LARGE SCALE GENOMIC DNA]</scope>
    <source>
        <strain evidence="10 11">1662</strain>
    </source>
</reference>
<accession>A0A0A3AS11</accession>
<keyword evidence="3 8" id="KW-0812">Transmembrane</keyword>
<feature type="transmembrane region" description="Helical" evidence="8">
    <location>
        <begin position="85"/>
        <end position="104"/>
    </location>
</feature>
<evidence type="ECO:0000256" key="3">
    <source>
        <dbReference type="ARBA" id="ARBA00022692"/>
    </source>
</evidence>
<comment type="similarity">
    <text evidence="6">In the C-terminal section; belongs to the OsmX family.</text>
</comment>
<sequence length="506" mass="55536">MNGLLQTLLERRHEWLEAVLVHLQLSLVSVLLAVMIAVPLAVLVERHKRMADLSLQFSGILQTIPSLALLGLLIPLVGIGKVPTIIALVLYAVFPIFSSAYTGLREIDPSLEEAAEAFGMTPLEKLKKYRLALALPMIISGIRTSTVMVIGTATLAALIGAGGLGRFILLGIDRNNSSLILLGALSSALLAIAAHYMIVYLGRLNLKRISIIFSAMLLAVIASLGIGGGISSKADKTLVIAGKLGAEPEILINMYQQLIEANSDIRVTIKPNFGKTIFLYNALKRGDIDLYPEFTGTVVSSLLQNEPFYSRDPNAVYMFARDQLLKADNLVYLPPMQFQNTYALVVKSDYARQFGLKTISDLSNVEQSAVAGFTLEFADREDGNRGLQSRYGLNLNVRTMEPALRYQALANNETQIADAYSTDSEIKQYSLTLLQDDKQLFPPYQGAPLLRAETLENYPELAAILNKLAGKISENDMAEMNYQVKVQNRTAAEVAKRYLQLHGLTE</sequence>
<comment type="similarity">
    <text evidence="8">Belongs to the binding-protein-dependent transport system permease family.</text>
</comment>
<dbReference type="Pfam" id="PF00528">
    <property type="entry name" value="BPD_transp_1"/>
    <property type="match status" value="1"/>
</dbReference>
<dbReference type="GO" id="GO:0031460">
    <property type="term" value="P:glycine betaine transport"/>
    <property type="evidence" value="ECO:0007669"/>
    <property type="project" value="UniProtKB-ARBA"/>
</dbReference>